<evidence type="ECO:0000313" key="1">
    <source>
        <dbReference type="EMBL" id="GGR61363.1"/>
    </source>
</evidence>
<proteinExistence type="predicted"/>
<reference evidence="1" key="1">
    <citation type="journal article" date="2014" name="Int. J. Syst. Evol. Microbiol.">
        <title>Complete genome sequence of Corynebacterium casei LMG S-19264T (=DSM 44701T), isolated from a smear-ripened cheese.</title>
        <authorList>
            <consortium name="US DOE Joint Genome Institute (JGI-PGF)"/>
            <person name="Walter F."/>
            <person name="Albersmeier A."/>
            <person name="Kalinowski J."/>
            <person name="Ruckert C."/>
        </authorList>
    </citation>
    <scope>NUCLEOTIDE SEQUENCE</scope>
    <source>
        <strain evidence="1">JCM 4346</strain>
    </source>
</reference>
<dbReference type="AlphaFoldDB" id="A0A918FNX2"/>
<dbReference type="EMBL" id="BMSX01000041">
    <property type="protein sequence ID" value="GGR61363.1"/>
    <property type="molecule type" value="Genomic_DNA"/>
</dbReference>
<comment type="caution">
    <text evidence="1">The sequence shown here is derived from an EMBL/GenBank/DDBJ whole genome shotgun (WGS) entry which is preliminary data.</text>
</comment>
<reference evidence="1" key="2">
    <citation type="submission" date="2020-09" db="EMBL/GenBank/DDBJ databases">
        <authorList>
            <person name="Sun Q."/>
            <person name="Ohkuma M."/>
        </authorList>
    </citation>
    <scope>NUCLEOTIDE SEQUENCE</scope>
    <source>
        <strain evidence="1">JCM 4346</strain>
    </source>
</reference>
<keyword evidence="2" id="KW-1185">Reference proteome</keyword>
<dbReference type="Proteomes" id="UP000658320">
    <property type="component" value="Unassembled WGS sequence"/>
</dbReference>
<organism evidence="1 2">
    <name type="scientific">Streptomyces aurantiogriseus</name>
    <dbReference type="NCBI Taxonomy" id="66870"/>
    <lineage>
        <taxon>Bacteria</taxon>
        <taxon>Bacillati</taxon>
        <taxon>Actinomycetota</taxon>
        <taxon>Actinomycetes</taxon>
        <taxon>Kitasatosporales</taxon>
        <taxon>Streptomycetaceae</taxon>
        <taxon>Streptomyces</taxon>
    </lineage>
</organism>
<evidence type="ECO:0000313" key="2">
    <source>
        <dbReference type="Proteomes" id="UP000658320"/>
    </source>
</evidence>
<dbReference type="RefSeq" id="WP_189944074.1">
    <property type="nucleotide sequence ID" value="NZ_BMSX01000041.1"/>
</dbReference>
<name>A0A918FNX2_9ACTN</name>
<gene>
    <name evidence="1" type="ORF">GCM10010251_92690</name>
</gene>
<protein>
    <submittedName>
        <fullName evidence="1">Uncharacterized protein</fullName>
    </submittedName>
</protein>
<sequence>MDFRDALNNVIAELTPQPWDYTTPDGTRLRVIPEGLRQDPGDGVVLIQICEAAHIQVTPDGPDYPMRTVDVPGLIAALTDRTEWTTSDWGDVLTVRPEGNGMRLAYTVYDRDTTGQPADVDRTVLVPEVQRMPLASALRRALDVARGWES</sequence>
<accession>A0A918FNX2</accession>